<dbReference type="InterPro" id="IPR000719">
    <property type="entry name" value="Prot_kinase_dom"/>
</dbReference>
<dbReference type="EMBL" id="KB445805">
    <property type="protein sequence ID" value="EMD33660.1"/>
    <property type="molecule type" value="Genomic_DNA"/>
</dbReference>
<dbReference type="SUPFAM" id="SSF56112">
    <property type="entry name" value="Protein kinase-like (PK-like)"/>
    <property type="match status" value="1"/>
</dbReference>
<dbReference type="OrthoDB" id="5987198at2759"/>
<organism evidence="2 3">
    <name type="scientific">Ceriporiopsis subvermispora (strain B)</name>
    <name type="common">White-rot fungus</name>
    <name type="synonym">Gelatoporia subvermispora</name>
    <dbReference type="NCBI Taxonomy" id="914234"/>
    <lineage>
        <taxon>Eukaryota</taxon>
        <taxon>Fungi</taxon>
        <taxon>Dikarya</taxon>
        <taxon>Basidiomycota</taxon>
        <taxon>Agaricomycotina</taxon>
        <taxon>Agaricomycetes</taxon>
        <taxon>Polyporales</taxon>
        <taxon>Gelatoporiaceae</taxon>
        <taxon>Gelatoporia</taxon>
    </lineage>
</organism>
<dbReference type="Proteomes" id="UP000016930">
    <property type="component" value="Unassembled WGS sequence"/>
</dbReference>
<evidence type="ECO:0000313" key="2">
    <source>
        <dbReference type="EMBL" id="EMD33660.1"/>
    </source>
</evidence>
<dbReference type="HOGENOM" id="CLU_044121_2_1_1"/>
<evidence type="ECO:0000259" key="1">
    <source>
        <dbReference type="PROSITE" id="PS50011"/>
    </source>
</evidence>
<dbReference type="Gene3D" id="1.10.510.10">
    <property type="entry name" value="Transferase(Phosphotransferase) domain 1"/>
    <property type="match status" value="1"/>
</dbReference>
<gene>
    <name evidence="2" type="ORF">CERSUDRAFT_107977</name>
</gene>
<dbReference type="InterPro" id="IPR011009">
    <property type="entry name" value="Kinase-like_dom_sf"/>
</dbReference>
<dbReference type="SMART" id="SM00220">
    <property type="entry name" value="S_TKc"/>
    <property type="match status" value="1"/>
</dbReference>
<name>M2QNB2_CERS8</name>
<keyword evidence="3" id="KW-1185">Reference proteome</keyword>
<reference evidence="2 3" key="1">
    <citation type="journal article" date="2012" name="Proc. Natl. Acad. Sci. U.S.A.">
        <title>Comparative genomics of Ceriporiopsis subvermispora and Phanerochaete chrysosporium provide insight into selective ligninolysis.</title>
        <authorList>
            <person name="Fernandez-Fueyo E."/>
            <person name="Ruiz-Duenas F.J."/>
            <person name="Ferreira P."/>
            <person name="Floudas D."/>
            <person name="Hibbett D.S."/>
            <person name="Canessa P."/>
            <person name="Larrondo L.F."/>
            <person name="James T.Y."/>
            <person name="Seelenfreund D."/>
            <person name="Lobos S."/>
            <person name="Polanco R."/>
            <person name="Tello M."/>
            <person name="Honda Y."/>
            <person name="Watanabe T."/>
            <person name="Watanabe T."/>
            <person name="Ryu J.S."/>
            <person name="Kubicek C.P."/>
            <person name="Schmoll M."/>
            <person name="Gaskell J."/>
            <person name="Hammel K.E."/>
            <person name="St John F.J."/>
            <person name="Vanden Wymelenberg A."/>
            <person name="Sabat G."/>
            <person name="Splinter BonDurant S."/>
            <person name="Syed K."/>
            <person name="Yadav J.S."/>
            <person name="Doddapaneni H."/>
            <person name="Subramanian V."/>
            <person name="Lavin J.L."/>
            <person name="Oguiza J.A."/>
            <person name="Perez G."/>
            <person name="Pisabarro A.G."/>
            <person name="Ramirez L."/>
            <person name="Santoyo F."/>
            <person name="Master E."/>
            <person name="Coutinho P.M."/>
            <person name="Henrissat B."/>
            <person name="Lombard V."/>
            <person name="Magnuson J.K."/>
            <person name="Kuees U."/>
            <person name="Hori C."/>
            <person name="Igarashi K."/>
            <person name="Samejima M."/>
            <person name="Held B.W."/>
            <person name="Barry K.W."/>
            <person name="LaButti K.M."/>
            <person name="Lapidus A."/>
            <person name="Lindquist E.A."/>
            <person name="Lucas S.M."/>
            <person name="Riley R."/>
            <person name="Salamov A.A."/>
            <person name="Hoffmeister D."/>
            <person name="Schwenk D."/>
            <person name="Hadar Y."/>
            <person name="Yarden O."/>
            <person name="de Vries R.P."/>
            <person name="Wiebenga A."/>
            <person name="Stenlid J."/>
            <person name="Eastwood D."/>
            <person name="Grigoriev I.V."/>
            <person name="Berka R.M."/>
            <person name="Blanchette R.A."/>
            <person name="Kersten P."/>
            <person name="Martinez A.T."/>
            <person name="Vicuna R."/>
            <person name="Cullen D."/>
        </authorList>
    </citation>
    <scope>NUCLEOTIDE SEQUENCE [LARGE SCALE GENOMIC DNA]</scope>
    <source>
        <strain evidence="2 3">B</strain>
    </source>
</reference>
<dbReference type="GO" id="GO:0004672">
    <property type="term" value="F:protein kinase activity"/>
    <property type="evidence" value="ECO:0007669"/>
    <property type="project" value="InterPro"/>
</dbReference>
<feature type="domain" description="Protein kinase" evidence="1">
    <location>
        <begin position="1"/>
        <end position="316"/>
    </location>
</feature>
<evidence type="ECO:0000313" key="3">
    <source>
        <dbReference type="Proteomes" id="UP000016930"/>
    </source>
</evidence>
<dbReference type="STRING" id="914234.M2QNB2"/>
<protein>
    <recommendedName>
        <fullName evidence="1">Protein kinase domain-containing protein</fullName>
    </recommendedName>
</protein>
<dbReference type="PROSITE" id="PS50011">
    <property type="entry name" value="PROTEIN_KINASE_DOM"/>
    <property type="match status" value="1"/>
</dbReference>
<proteinExistence type="predicted"/>
<dbReference type="GO" id="GO:0005524">
    <property type="term" value="F:ATP binding"/>
    <property type="evidence" value="ECO:0007669"/>
    <property type="project" value="InterPro"/>
</dbReference>
<accession>M2QNB2</accession>
<dbReference type="AlphaFoldDB" id="M2QNB2"/>
<sequence>MLRPRFRPGWKPSWLGTKKGWYECEDALLSLSVDALDATRISDEKLVMLKRILTSLHPYEVEIGRLFSEEPFASEPRNHCVPIFETLQDPFDADYQIIVMPFLRGYDKPQFQTIGELAEFWRQAFEGLHFMHEHRVAHRDCMILNIMMDPQPLFPDMYHPLRPNQSRDLRGTPKHYSRTVRPTRYYYIDFGLSRRYPADDVSPREPPIIGGDKTVPEFQGNLRFQPSDPFPTDVYCIGNLIRERYLQEFKGVEFMEKLIEDMTQSDPAKRPTMTEVITRYDQLLDGLNRRKLRERLVHREENAVARLYKDVKHTIITAGYVMRQLPPLPRPPT</sequence>